<evidence type="ECO:0000313" key="3">
    <source>
        <dbReference type="Proteomes" id="UP000094043"/>
    </source>
</evidence>
<reference evidence="2" key="1">
    <citation type="submission" date="2016-06" db="EMBL/GenBank/DDBJ databases">
        <authorList>
            <person name="Cuomo C."/>
            <person name="Litvintseva A."/>
            <person name="Heitman J."/>
            <person name="Chen Y."/>
            <person name="Sun S."/>
            <person name="Springer D."/>
            <person name="Dromer F."/>
            <person name="Young S."/>
            <person name="Zeng Q."/>
            <person name="Chapman S."/>
            <person name="Gujja S."/>
            <person name="Saif S."/>
            <person name="Birren B."/>
        </authorList>
    </citation>
    <scope>NUCLEOTIDE SEQUENCE</scope>
    <source>
        <strain evidence="2">CBS 7841</strain>
    </source>
</reference>
<keyword evidence="3" id="KW-1185">Reference proteome</keyword>
<protein>
    <submittedName>
        <fullName evidence="2">Uncharacterized protein</fullName>
    </submittedName>
</protein>
<evidence type="ECO:0000313" key="2">
    <source>
        <dbReference type="EMBL" id="WVN85450.1"/>
    </source>
</evidence>
<sequence>MYSNPDPMALQNPHCKLSVGDM</sequence>
<reference evidence="2" key="3">
    <citation type="submission" date="2024-01" db="EMBL/GenBank/DDBJ databases">
        <authorList>
            <person name="Coelho M.A."/>
            <person name="David-Palma M."/>
            <person name="Shea T."/>
            <person name="Sun S."/>
            <person name="Cuomo C.A."/>
            <person name="Heitman J."/>
        </authorList>
    </citation>
    <scope>NUCLEOTIDE SEQUENCE</scope>
    <source>
        <strain evidence="2">CBS 7841</strain>
    </source>
</reference>
<dbReference type="AlphaFoldDB" id="A0AAJ8LWD3"/>
<reference evidence="2" key="2">
    <citation type="journal article" date="2022" name="Elife">
        <title>Obligate sexual reproduction of a homothallic fungus closely related to the Cryptococcus pathogenic species complex.</title>
        <authorList>
            <person name="Passer A.R."/>
            <person name="Clancey S.A."/>
            <person name="Shea T."/>
            <person name="David-Palma M."/>
            <person name="Averette A.F."/>
            <person name="Boekhout T."/>
            <person name="Porcel B.M."/>
            <person name="Nowrousian M."/>
            <person name="Cuomo C.A."/>
            <person name="Sun S."/>
            <person name="Heitman J."/>
            <person name="Coelho M.A."/>
        </authorList>
    </citation>
    <scope>NUCLEOTIDE SEQUENCE</scope>
    <source>
        <strain evidence="2">CBS 7841</strain>
    </source>
</reference>
<dbReference type="EMBL" id="CP143784">
    <property type="protein sequence ID" value="WVN85450.1"/>
    <property type="molecule type" value="Genomic_DNA"/>
</dbReference>
<gene>
    <name evidence="2" type="ORF">L203_100596</name>
</gene>
<dbReference type="Proteomes" id="UP000094043">
    <property type="component" value="Chromosome 1"/>
</dbReference>
<evidence type="ECO:0000256" key="1">
    <source>
        <dbReference type="SAM" id="MobiDB-lite"/>
    </source>
</evidence>
<proteinExistence type="predicted"/>
<organism evidence="2 3">
    <name type="scientific">Cryptococcus depauperatus CBS 7841</name>
    <dbReference type="NCBI Taxonomy" id="1295531"/>
    <lineage>
        <taxon>Eukaryota</taxon>
        <taxon>Fungi</taxon>
        <taxon>Dikarya</taxon>
        <taxon>Basidiomycota</taxon>
        <taxon>Agaricomycotina</taxon>
        <taxon>Tremellomycetes</taxon>
        <taxon>Tremellales</taxon>
        <taxon>Cryptococcaceae</taxon>
        <taxon>Cryptococcus</taxon>
    </lineage>
</organism>
<feature type="region of interest" description="Disordered" evidence="1">
    <location>
        <begin position="1"/>
        <end position="22"/>
    </location>
</feature>
<name>A0AAJ8LWD3_9TREE</name>
<accession>A0AAJ8LWD3</accession>